<reference evidence="3 4" key="1">
    <citation type="submission" date="2025-05" db="UniProtKB">
        <authorList>
            <consortium name="RefSeq"/>
        </authorList>
    </citation>
    <scope>IDENTIFICATION</scope>
</reference>
<feature type="compositionally biased region" description="Basic and acidic residues" evidence="1">
    <location>
        <begin position="533"/>
        <end position="543"/>
    </location>
</feature>
<sequence length="1343" mass="148538">MFSVEDLLISHGYKLSKNPTNLYEDRSDGFQHEVADKRSRHGTLNGFLTSSGADATSKKIATKNYLNNNENSHVIKEKHPGPSYPNILPPLASMHVSEVELYDRPQLGWSSRPKTDKDLAYWRRRGQDFSVLLGYTDKGESQMKGMAAPCALYGRDKESQWEMGGGVENIRRTGMPENSKPSGDYRWQSLRTDGWNQPTKFGGLMSDGDIKRLPQNTYSVRQGDTTATSHAKGKSQSLPRVLSPESLKCVDMPSLVTHKHSLSATKTVSCPPSGLSLETSQHSDPGFPFLPLPKPKYGRPLKPPSYELHQQTRGVLETNTLQDDLRKDGTVFSLTKVNDQMQEACIQDSSLEPPLYVPPPCYKSPAQQTINQHLPGEVPDYGMCFNNGMQSPIERTVGSHQPPEDTFKTAREHCKDKQIPHDKKCHSQHVEGHLSSVLYIPFDDPRIRHIKIAHPDGLQNNERVAGDANSSRSYAFQGCPLELEYDSAFSDTTDSLNPSVRCSQDTGSSALGSRWLAESNVDQDGCALSIQREGHDASQDLNRKCSKGKGSAHSPPAEPPYETVTKVKTFEPGSEMHSRRSSKKKRNETIFCLVSIPVKSDLNLPDTDGNNNLTQGAVEKNGFDNSGVLQEQSLLSTSSTDLELQALTGSMTNKNELHKQELWKPEFKRMNDLRFLQPAEHKEHPYSGSWPGEQYKDQQTQTSFVEEPKTLKLLHSLEPRGSNTQSTFQLPRYGTSTTEPVLTVLPASNRKCGQVASTVKDQGCLDKSSTAVCSEVGTSSPKACQNLPCASCTTLPGQEQETGSPLREEVSAPCRSKELFGQFLLKPVNRRPWDIISELESFNKELQEHEESSDDSVESDSKWDRAEEETAGRKERGTFSNDEPSHDHGPGMQSEAVMPVAPVFKQEKGKSLPGSLNASANSSSKVIPSGLHGSAGSQSYFPIKKKDEVVRTANGCLVAEPRKQEVGGRIIRQTLSPHPSKIILSDSYDDDKDHSNPFNSIDFREESHLKNYRDNLVDVEKVKKNAMPRNNIPLERGSAVRLSLTNRNQGLSEPDLRSVGLDDTQGPELDCYGNPLASAIPPNESLQARAARILGIDVPVESLVPKSKVPRGDHSRSENTLQSSELSTEKEAMEAKPASYEGRRKCGWTESSFFVGDRNTSVGSVEDSSSAQENLIAEQHFEYHQGLDRQGKDQTSPLESMGLPFAERNMVPSSSEKRARSTSKVIETLQGKLAAPPNRAAMDRLVRMKEVHSVSRMRRLSIKNTDSGEDGDEEKQSKGPEEKGAESSSGRSELPRRLSHGSSVSKRIISLAENGLSDNRNEKKTGKDVFCSDAYDPTRVERV</sequence>
<dbReference type="PANTHER" id="PTHR34757:SF1">
    <property type="entry name" value="JUNCTIONAL CADHERIN 5-ASSOCIATED PROTEIN"/>
    <property type="match status" value="1"/>
</dbReference>
<name>A0ABM5GN49_9SAUR</name>
<dbReference type="GeneID" id="110082906"/>
<evidence type="ECO:0000256" key="1">
    <source>
        <dbReference type="SAM" id="MobiDB-lite"/>
    </source>
</evidence>
<feature type="region of interest" description="Disordered" evidence="1">
    <location>
        <begin position="1186"/>
        <end position="1343"/>
    </location>
</feature>
<feature type="compositionally biased region" description="Basic and acidic residues" evidence="1">
    <location>
        <begin position="859"/>
        <end position="889"/>
    </location>
</feature>
<evidence type="ECO:0000313" key="2">
    <source>
        <dbReference type="Proteomes" id="UP001652642"/>
    </source>
</evidence>
<dbReference type="PANTHER" id="PTHR34757">
    <property type="entry name" value="JUNCTIONAL PROTEIN ASSOCIATED WITH CORONARY ARTERY DISEASE"/>
    <property type="match status" value="1"/>
</dbReference>
<keyword evidence="2" id="KW-1185">Reference proteome</keyword>
<feature type="compositionally biased region" description="Basic and acidic residues" evidence="1">
    <location>
        <begin position="1241"/>
        <end position="1253"/>
    </location>
</feature>
<dbReference type="RefSeq" id="XP_072859092.1">
    <property type="nucleotide sequence ID" value="XM_073002991.1"/>
</dbReference>
<proteinExistence type="predicted"/>
<evidence type="ECO:0000313" key="4">
    <source>
        <dbReference type="RefSeq" id="XP_072859091.1"/>
    </source>
</evidence>
<gene>
    <name evidence="3 4 5" type="primary">JCAD</name>
</gene>
<dbReference type="RefSeq" id="XP_072859090.1">
    <property type="nucleotide sequence ID" value="XM_073002989.1"/>
</dbReference>
<dbReference type="Pfam" id="PF15351">
    <property type="entry name" value="JCAD"/>
    <property type="match status" value="1"/>
</dbReference>
<dbReference type="InterPro" id="IPR028221">
    <property type="entry name" value="JCAD"/>
</dbReference>
<feature type="compositionally biased region" description="Basic and acidic residues" evidence="1">
    <location>
        <begin position="1274"/>
        <end position="1285"/>
    </location>
</feature>
<evidence type="ECO:0000313" key="3">
    <source>
        <dbReference type="RefSeq" id="XP_072859090.1"/>
    </source>
</evidence>
<organism evidence="2 5">
    <name type="scientific">Pogona vitticeps</name>
    <name type="common">central bearded dragon</name>
    <dbReference type="NCBI Taxonomy" id="103695"/>
    <lineage>
        <taxon>Eukaryota</taxon>
        <taxon>Metazoa</taxon>
        <taxon>Chordata</taxon>
        <taxon>Craniata</taxon>
        <taxon>Vertebrata</taxon>
        <taxon>Euteleostomi</taxon>
        <taxon>Lepidosauria</taxon>
        <taxon>Squamata</taxon>
        <taxon>Bifurcata</taxon>
        <taxon>Unidentata</taxon>
        <taxon>Episquamata</taxon>
        <taxon>Toxicofera</taxon>
        <taxon>Iguania</taxon>
        <taxon>Acrodonta</taxon>
        <taxon>Agamidae</taxon>
        <taxon>Amphibolurinae</taxon>
        <taxon>Pogona</taxon>
    </lineage>
</organism>
<dbReference type="Proteomes" id="UP001652642">
    <property type="component" value="Chromosome 6"/>
</dbReference>
<feature type="region of interest" description="Disordered" evidence="1">
    <location>
        <begin position="1105"/>
        <end position="1142"/>
    </location>
</feature>
<evidence type="ECO:0000313" key="5">
    <source>
        <dbReference type="RefSeq" id="XP_072859092.1"/>
    </source>
</evidence>
<accession>A0ABM5GN49</accession>
<feature type="region of interest" description="Disordered" evidence="1">
    <location>
        <begin position="533"/>
        <end position="562"/>
    </location>
</feature>
<dbReference type="RefSeq" id="XP_072859091.1">
    <property type="nucleotide sequence ID" value="XM_073002990.1"/>
</dbReference>
<protein>
    <submittedName>
        <fullName evidence="3 4">Junctional cadherin 5-associated protein isoform X1</fullName>
    </submittedName>
</protein>
<feature type="region of interest" description="Disordered" evidence="1">
    <location>
        <begin position="846"/>
        <end position="894"/>
    </location>
</feature>